<name>A0A9W9XIZ9_9EURO</name>
<dbReference type="AlphaFoldDB" id="A0A9W9XIZ9"/>
<dbReference type="Proteomes" id="UP001149954">
    <property type="component" value="Unassembled WGS sequence"/>
</dbReference>
<sequence>MPHSHAVIYYSSYNQRADKISSKRHTPNSALKRNPWRYHDADQRKANQNQTASHLACPTAEESKERGMKL</sequence>
<proteinExistence type="predicted"/>
<accession>A0A9W9XIZ9</accession>
<comment type="caution">
    <text evidence="2">The sequence shown here is derived from an EMBL/GenBank/DDBJ whole genome shotgun (WGS) entry which is preliminary data.</text>
</comment>
<reference evidence="2" key="2">
    <citation type="journal article" date="2023" name="IMA Fungus">
        <title>Comparative genomic study of the Penicillium genus elucidates a diverse pangenome and 15 lateral gene transfer events.</title>
        <authorList>
            <person name="Petersen C."/>
            <person name="Sorensen T."/>
            <person name="Nielsen M.R."/>
            <person name="Sondergaard T.E."/>
            <person name="Sorensen J.L."/>
            <person name="Fitzpatrick D.A."/>
            <person name="Frisvad J.C."/>
            <person name="Nielsen K.L."/>
        </authorList>
    </citation>
    <scope>NUCLEOTIDE SEQUENCE</scope>
    <source>
        <strain evidence="2">IBT 29495</strain>
    </source>
</reference>
<keyword evidence="3" id="KW-1185">Reference proteome</keyword>
<evidence type="ECO:0000313" key="3">
    <source>
        <dbReference type="Proteomes" id="UP001149954"/>
    </source>
</evidence>
<protein>
    <submittedName>
        <fullName evidence="2">Uncharacterized protein</fullName>
    </submittedName>
</protein>
<evidence type="ECO:0000313" key="2">
    <source>
        <dbReference type="EMBL" id="KAJ5493872.1"/>
    </source>
</evidence>
<feature type="region of interest" description="Disordered" evidence="1">
    <location>
        <begin position="18"/>
        <end position="70"/>
    </location>
</feature>
<reference evidence="2" key="1">
    <citation type="submission" date="2022-12" db="EMBL/GenBank/DDBJ databases">
        <authorList>
            <person name="Petersen C."/>
        </authorList>
    </citation>
    <scope>NUCLEOTIDE SEQUENCE</scope>
    <source>
        <strain evidence="2">IBT 29495</strain>
    </source>
</reference>
<organism evidence="2 3">
    <name type="scientific">Penicillium fimorum</name>
    <dbReference type="NCBI Taxonomy" id="1882269"/>
    <lineage>
        <taxon>Eukaryota</taxon>
        <taxon>Fungi</taxon>
        <taxon>Dikarya</taxon>
        <taxon>Ascomycota</taxon>
        <taxon>Pezizomycotina</taxon>
        <taxon>Eurotiomycetes</taxon>
        <taxon>Eurotiomycetidae</taxon>
        <taxon>Eurotiales</taxon>
        <taxon>Aspergillaceae</taxon>
        <taxon>Penicillium</taxon>
    </lineage>
</organism>
<gene>
    <name evidence="2" type="ORF">N7463_009959</name>
</gene>
<dbReference type="EMBL" id="JAPWDS010000006">
    <property type="protein sequence ID" value="KAJ5493872.1"/>
    <property type="molecule type" value="Genomic_DNA"/>
</dbReference>
<feature type="compositionally biased region" description="Basic and acidic residues" evidence="1">
    <location>
        <begin position="61"/>
        <end position="70"/>
    </location>
</feature>
<evidence type="ECO:0000256" key="1">
    <source>
        <dbReference type="SAM" id="MobiDB-lite"/>
    </source>
</evidence>